<feature type="region of interest" description="Disordered" evidence="1">
    <location>
        <begin position="422"/>
        <end position="441"/>
    </location>
</feature>
<evidence type="ECO:0000313" key="3">
    <source>
        <dbReference type="EMBL" id="SPC75598.1"/>
    </source>
</evidence>
<sequence length="873" mass="99971">MSIWVRNSKGKLETSVAFFGSLFDTPTSSPTFSIMAEEREGAVPPEAPRRTVEIKQGLMAILPDFRGLENENPYVHVRAFEEVIGSFYAQNVIETAKLRFFPFSLKDKAEGWLYTLKPRFIGNWREITQEFYKKFFPPHKVQQVKRKISNFAQGNDEILFMAWERFKDTYNFYPTHGYDTWRLVSYFYEGLQPRDRQFVQVACGGEFLQKEPEDAMDYLDEIAKNSNTWNGPSPLDSTYRNKSSTTTSGGSVFRLREEDNMSAKINLLTKEIKTLKLKGSRYVNVVYKEEPMEACRICQEIDHTTSAWKSLSHFLNVSEEQVCAFNQYRPNNFSYLNNYNPNMRNHPYLSYKSDNVLNPTSPRNFDTSHTTSSSFRPPLEDVLYTFIQKQGEQNQRFETMFTRIDEGMRETKSQVARLTKALSRTERGKLPSQTQPNPNNQSAKVVNLEKFEEVKSITILRSGKEIGKDAPKVNEKSKETPAKKDESVIAKSNDIEKCPFLAPFPQVLKLPKNLDVTSEILEHLHQVKVNLPLLYIIKQMPLYAKHKVPPKYKDPGYPTISCTIGDYTIERALLDLGASVNLLPFSVYLQLGLGELKPTFVTLQLADRSVRKPRGVVEDVLVKVENFYYPVDFIILDIEPTLHPSANILIILGRPFLTTVNALINCKNGRMKITFGSMTIELNIFNVNPQQLVDIECEYMNFIKAAPQEEFNKNCFSDPFETLPVNFVASIELKPDVKLFEFSSLLDSSQMLEEEQVVVAEKPPRSKKSLHAYPDTPKLKLKQPPRDLPCASIEPHATFTVEVPSKMSVDQEIEKAGEKTKFFERPKTKRKALQDTRLSKKLLNSSKGVDLHVARMKSARGRNYSFGGSRSRG</sequence>
<organism evidence="3">
    <name type="scientific">Fagus sylvatica</name>
    <name type="common">Beechnut</name>
    <dbReference type="NCBI Taxonomy" id="28930"/>
    <lineage>
        <taxon>Eukaryota</taxon>
        <taxon>Viridiplantae</taxon>
        <taxon>Streptophyta</taxon>
        <taxon>Embryophyta</taxon>
        <taxon>Tracheophyta</taxon>
        <taxon>Spermatophyta</taxon>
        <taxon>Magnoliopsida</taxon>
        <taxon>eudicotyledons</taxon>
        <taxon>Gunneridae</taxon>
        <taxon>Pentapetalae</taxon>
        <taxon>rosids</taxon>
        <taxon>fabids</taxon>
        <taxon>Fagales</taxon>
        <taxon>Fagaceae</taxon>
        <taxon>Fagus</taxon>
    </lineage>
</organism>
<dbReference type="EMBL" id="OIVN01000169">
    <property type="protein sequence ID" value="SPC75598.1"/>
    <property type="molecule type" value="Genomic_DNA"/>
</dbReference>
<dbReference type="Gene3D" id="2.40.70.10">
    <property type="entry name" value="Acid Proteases"/>
    <property type="match status" value="1"/>
</dbReference>
<evidence type="ECO:0000259" key="2">
    <source>
        <dbReference type="Pfam" id="PF03732"/>
    </source>
</evidence>
<dbReference type="SUPFAM" id="SSF50630">
    <property type="entry name" value="Acid proteases"/>
    <property type="match status" value="1"/>
</dbReference>
<dbReference type="AlphaFoldDB" id="A0A2N9ELC8"/>
<proteinExistence type="predicted"/>
<feature type="domain" description="Retrotransposon gag" evidence="2">
    <location>
        <begin position="99"/>
        <end position="193"/>
    </location>
</feature>
<feature type="region of interest" description="Disordered" evidence="1">
    <location>
        <begin position="230"/>
        <end position="249"/>
    </location>
</feature>
<dbReference type="InterPro" id="IPR005162">
    <property type="entry name" value="Retrotrans_gag_dom"/>
</dbReference>
<accession>A0A2N9ELC8</accession>
<reference evidence="3" key="1">
    <citation type="submission" date="2018-02" db="EMBL/GenBank/DDBJ databases">
        <authorList>
            <person name="Cohen D.B."/>
            <person name="Kent A.D."/>
        </authorList>
    </citation>
    <scope>NUCLEOTIDE SEQUENCE</scope>
</reference>
<dbReference type="CDD" id="cd00303">
    <property type="entry name" value="retropepsin_like"/>
    <property type="match status" value="1"/>
</dbReference>
<dbReference type="PANTHER" id="PTHR33067:SF32">
    <property type="entry name" value="ASPARTIC PEPTIDASE DDI1-TYPE DOMAIN-CONTAINING PROTEIN"/>
    <property type="match status" value="1"/>
</dbReference>
<dbReference type="PANTHER" id="PTHR33067">
    <property type="entry name" value="RNA-DIRECTED DNA POLYMERASE-RELATED"/>
    <property type="match status" value="1"/>
</dbReference>
<dbReference type="Pfam" id="PF03732">
    <property type="entry name" value="Retrotrans_gag"/>
    <property type="match status" value="1"/>
</dbReference>
<protein>
    <recommendedName>
        <fullName evidence="2">Retrotransposon gag domain-containing protein</fullName>
    </recommendedName>
</protein>
<name>A0A2N9ELC8_FAGSY</name>
<dbReference type="InterPro" id="IPR021109">
    <property type="entry name" value="Peptidase_aspartic_dom_sf"/>
</dbReference>
<feature type="compositionally biased region" description="Polar residues" evidence="1">
    <location>
        <begin position="431"/>
        <end position="441"/>
    </location>
</feature>
<evidence type="ECO:0000256" key="1">
    <source>
        <dbReference type="SAM" id="MobiDB-lite"/>
    </source>
</evidence>
<gene>
    <name evidence="3" type="ORF">FSB_LOCUS3480</name>
</gene>